<dbReference type="InterPro" id="IPR015422">
    <property type="entry name" value="PyrdxlP-dep_Trfase_small"/>
</dbReference>
<dbReference type="PANTHER" id="PTHR42806">
    <property type="entry name" value="GLYCINE CLEAVAGE SYSTEM P-PROTEIN"/>
    <property type="match status" value="1"/>
</dbReference>
<dbReference type="InterPro" id="IPR020581">
    <property type="entry name" value="GDC_P"/>
</dbReference>
<dbReference type="SUPFAM" id="SSF53383">
    <property type="entry name" value="PLP-dependent transferases"/>
    <property type="match status" value="1"/>
</dbReference>
<protein>
    <recommendedName>
        <fullName evidence="4">Probable glycine dehydrogenase (decarboxylating) subunit 1</fullName>
        <ecNumber evidence="4">1.4.4.2</ecNumber>
    </recommendedName>
    <alternativeName>
        <fullName evidence="4">Glycine cleavage system P-protein subunit 1</fullName>
    </alternativeName>
    <alternativeName>
        <fullName evidence="4">Glycine decarboxylase subunit 1</fullName>
    </alternativeName>
    <alternativeName>
        <fullName evidence="4">Glycine dehydrogenase (aminomethyl-transferring) subunit 1</fullName>
    </alternativeName>
</protein>
<evidence type="ECO:0000256" key="4">
    <source>
        <dbReference type="HAMAP-Rule" id="MF_00712"/>
    </source>
</evidence>
<keyword evidence="2 4" id="KW-0560">Oxidoreductase</keyword>
<dbReference type="InterPro" id="IPR015424">
    <property type="entry name" value="PyrdxlP-dep_Trfase"/>
</dbReference>
<dbReference type="GO" id="GO:0004375">
    <property type="term" value="F:glycine dehydrogenase (decarboxylating) activity"/>
    <property type="evidence" value="ECO:0007669"/>
    <property type="project" value="UniProtKB-EC"/>
</dbReference>
<dbReference type="AlphaFoldDB" id="A0A430J8W9"/>
<proteinExistence type="inferred from homology"/>
<comment type="subunit">
    <text evidence="4">The glycine cleavage system is composed of four proteins: P, T, L and H. In this organism, the P 'protein' is a heterodimer of two subunits.</text>
</comment>
<accession>A0A430J8W9</accession>
<gene>
    <name evidence="4" type="primary">gcvPA</name>
    <name evidence="6" type="ORF">EJQ19_22225</name>
</gene>
<reference evidence="6 7" key="1">
    <citation type="submission" date="2018-12" db="EMBL/GenBank/DDBJ databases">
        <title>Bacillus ochoae sp. nov., Paenibacillus whitsoniae sp. nov., Paenibacillus spiritus sp. nov. Isolated from the Mars Exploration Rover during spacecraft assembly.</title>
        <authorList>
            <person name="Seuylemezian A."/>
            <person name="Vaishampayan P."/>
        </authorList>
    </citation>
    <scope>NUCLEOTIDE SEQUENCE [LARGE SCALE GENOMIC DNA]</scope>
    <source>
        <strain evidence="6 7">MER 54</strain>
    </source>
</reference>
<comment type="function">
    <text evidence="1 4">The glycine cleavage system catalyzes the degradation of glycine. The P protein binds the alpha-amino group of glycine through its pyridoxal phosphate cofactor; CO(2) is released and the remaining methylamine moiety is then transferred to the lipoamide cofactor of the H protein.</text>
</comment>
<dbReference type="GO" id="GO:0009116">
    <property type="term" value="P:nucleoside metabolic process"/>
    <property type="evidence" value="ECO:0007669"/>
    <property type="project" value="InterPro"/>
</dbReference>
<evidence type="ECO:0000259" key="5">
    <source>
        <dbReference type="Pfam" id="PF02347"/>
    </source>
</evidence>
<comment type="caution">
    <text evidence="6">The sequence shown here is derived from an EMBL/GenBank/DDBJ whole genome shotgun (WGS) entry which is preliminary data.</text>
</comment>
<sequence length="454" mass="48879">MSYAHRYLPVTEQDQQEMLNTIGISSIEEMFQDIPQAVRFQGTLDVSPALDEQGLLRYMRKLAGRNADFHQYACFLGAGIYDHHLPVVINHVISRSEFYTAYTPYQPEISQGELQAIFEFQSYICELTGMAVANASMYDGATALAEAGALASGATKRSRLLVSRAVHPEARAVLRTTARGLNLEVVEITVTPEGVTDLADLAAKAAAGEPAAVIVQSPNFFGCLEDLAAVEPLVHGAGALMVVSANPLTLGLLEAPGKLGADIVVGDCQPLGIPAALGGPSCGYFAVAESWMRRMPGRIVGQTVDRDGKRGFVLTLQAREQHIRREKATSNICSNQALLALCASVYLSTMGKKGIQDVGKLNVQKAHYAAARLAASGKLQPAFSGSFFNEFAVKLPDGANPEELNNRLLEQGFIGGYDLGRDYPEYAGHMLIAVTEQRTREDIEGFAEALEGLL</sequence>
<dbReference type="EC" id="1.4.4.2" evidence="4"/>
<dbReference type="Gene3D" id="3.40.640.10">
    <property type="entry name" value="Type I PLP-dependent aspartate aminotransferase-like (Major domain)"/>
    <property type="match status" value="1"/>
</dbReference>
<evidence type="ECO:0000313" key="7">
    <source>
        <dbReference type="Proteomes" id="UP000276128"/>
    </source>
</evidence>
<dbReference type="OrthoDB" id="9771867at2"/>
<dbReference type="NCBIfam" id="NF001696">
    <property type="entry name" value="PRK00451.1"/>
    <property type="match status" value="1"/>
</dbReference>
<dbReference type="Proteomes" id="UP000276128">
    <property type="component" value="Unassembled WGS sequence"/>
</dbReference>
<keyword evidence="7" id="KW-1185">Reference proteome</keyword>
<dbReference type="RefSeq" id="WP_126143437.1">
    <property type="nucleotide sequence ID" value="NZ_RXHU01000071.1"/>
</dbReference>
<evidence type="ECO:0000256" key="2">
    <source>
        <dbReference type="ARBA" id="ARBA00023002"/>
    </source>
</evidence>
<dbReference type="HAMAP" id="MF_00712">
    <property type="entry name" value="GcvPA"/>
    <property type="match status" value="1"/>
</dbReference>
<dbReference type="GO" id="GO:0019464">
    <property type="term" value="P:glycine decarboxylation via glycine cleavage system"/>
    <property type="evidence" value="ECO:0007669"/>
    <property type="project" value="UniProtKB-UniRule"/>
</dbReference>
<organism evidence="6 7">
    <name type="scientific">Paenibacillus whitsoniae</name>
    <dbReference type="NCBI Taxonomy" id="2496558"/>
    <lineage>
        <taxon>Bacteria</taxon>
        <taxon>Bacillati</taxon>
        <taxon>Bacillota</taxon>
        <taxon>Bacilli</taxon>
        <taxon>Bacillales</taxon>
        <taxon>Paenibacillaceae</taxon>
        <taxon>Paenibacillus</taxon>
    </lineage>
</organism>
<dbReference type="PIRSF" id="PIRSF006815">
    <property type="entry name" value="GcvPA"/>
    <property type="match status" value="1"/>
</dbReference>
<dbReference type="PANTHER" id="PTHR42806:SF1">
    <property type="entry name" value="GLYCINE DEHYDROGENASE (DECARBOXYLATING)"/>
    <property type="match status" value="1"/>
</dbReference>
<dbReference type="Gene3D" id="3.90.1150.10">
    <property type="entry name" value="Aspartate Aminotransferase, domain 1"/>
    <property type="match status" value="1"/>
</dbReference>
<dbReference type="InterPro" id="IPR049315">
    <property type="entry name" value="GDC-P_N"/>
</dbReference>
<dbReference type="EMBL" id="RXHU01000071">
    <property type="protein sequence ID" value="RTE06828.1"/>
    <property type="molecule type" value="Genomic_DNA"/>
</dbReference>
<dbReference type="Pfam" id="PF02347">
    <property type="entry name" value="GDC-P"/>
    <property type="match status" value="1"/>
</dbReference>
<dbReference type="InterPro" id="IPR023010">
    <property type="entry name" value="GcvPA"/>
</dbReference>
<comment type="catalytic activity">
    <reaction evidence="3 4">
        <text>N(6)-[(R)-lipoyl]-L-lysyl-[glycine-cleavage complex H protein] + glycine + H(+) = N(6)-[(R)-S(8)-aminomethyldihydrolipoyl]-L-lysyl-[glycine-cleavage complex H protein] + CO2</text>
        <dbReference type="Rhea" id="RHEA:24304"/>
        <dbReference type="Rhea" id="RHEA-COMP:10494"/>
        <dbReference type="Rhea" id="RHEA-COMP:10495"/>
        <dbReference type="ChEBI" id="CHEBI:15378"/>
        <dbReference type="ChEBI" id="CHEBI:16526"/>
        <dbReference type="ChEBI" id="CHEBI:57305"/>
        <dbReference type="ChEBI" id="CHEBI:83099"/>
        <dbReference type="ChEBI" id="CHEBI:83143"/>
        <dbReference type="EC" id="1.4.4.2"/>
    </reaction>
</comment>
<dbReference type="CDD" id="cd00613">
    <property type="entry name" value="GDC-P"/>
    <property type="match status" value="1"/>
</dbReference>
<evidence type="ECO:0000313" key="6">
    <source>
        <dbReference type="EMBL" id="RTE06828.1"/>
    </source>
</evidence>
<feature type="domain" description="Glycine cleavage system P-protein N-terminal" evidence="5">
    <location>
        <begin position="5"/>
        <end position="446"/>
    </location>
</feature>
<evidence type="ECO:0000256" key="1">
    <source>
        <dbReference type="ARBA" id="ARBA00003788"/>
    </source>
</evidence>
<comment type="similarity">
    <text evidence="4">Belongs to the GcvP family. N-terminal subunit subfamily.</text>
</comment>
<name>A0A430J8W9_9BACL</name>
<dbReference type="InterPro" id="IPR015421">
    <property type="entry name" value="PyrdxlP-dep_Trfase_major"/>
</dbReference>
<evidence type="ECO:0000256" key="3">
    <source>
        <dbReference type="ARBA" id="ARBA00049026"/>
    </source>
</evidence>